<proteinExistence type="predicted"/>
<organism evidence="1 2">
    <name type="scientific">Shewanella colwelliana</name>
    <name type="common">Alteromonas colwelliana</name>
    <dbReference type="NCBI Taxonomy" id="23"/>
    <lineage>
        <taxon>Bacteria</taxon>
        <taxon>Pseudomonadati</taxon>
        <taxon>Pseudomonadota</taxon>
        <taxon>Gammaproteobacteria</taxon>
        <taxon>Alteromonadales</taxon>
        <taxon>Shewanellaceae</taxon>
        <taxon>Shewanella</taxon>
    </lineage>
</organism>
<dbReference type="STRING" id="23.BEL05_10860"/>
<evidence type="ECO:0000313" key="1">
    <source>
        <dbReference type="EMBL" id="OEG72765.1"/>
    </source>
</evidence>
<dbReference type="RefSeq" id="WP_069671863.1">
    <property type="nucleotide sequence ID" value="NZ_MCBT01000046.1"/>
</dbReference>
<comment type="caution">
    <text evidence="1">The sequence shown here is derived from an EMBL/GenBank/DDBJ whole genome shotgun (WGS) entry which is preliminary data.</text>
</comment>
<dbReference type="EMBL" id="MCBT01000046">
    <property type="protein sequence ID" value="OEG72765.1"/>
    <property type="molecule type" value="Genomic_DNA"/>
</dbReference>
<accession>A0A1E5IQH9</accession>
<evidence type="ECO:0000313" key="2">
    <source>
        <dbReference type="Proteomes" id="UP000095230"/>
    </source>
</evidence>
<sequence length="202" mass="23243">MKFSFLILCIITFIPKFAYADYGVPFVFQNCYKSLDFVTFKFEYVNHPEQLYDEVTKGLPSAARKELEDKGAIYPGVIDTSVCKLDNATIKVWLDKEKLLSLSINGVTKVNSIPINGGAIFFDKLIVDGHSFPKGADKGGLSFCFYGPDKDRSVTKEYFYIYQQYPSEEVIDMKRLEKEVNDRNNWEKPSYFKGCDGFQRYI</sequence>
<reference evidence="1 2" key="1">
    <citation type="submission" date="2016-07" db="EMBL/GenBank/DDBJ databases">
        <title>Whole-genome of two Shewanella species isolated from a digestive organ of sea cucumber Apostichopus japonicus Selenka 1867.</title>
        <authorList>
            <person name="Hong H.-H."/>
            <person name="Choi H."/>
            <person name="Cheon S."/>
            <person name="Oh J.-S."/>
            <person name="Lee H.-G."/>
            <person name="Park C."/>
        </authorList>
    </citation>
    <scope>NUCLEOTIDE SEQUENCE [LARGE SCALE GENOMIC DNA]</scope>
    <source>
        <strain evidence="1 2">CSB03KR</strain>
    </source>
</reference>
<dbReference type="AlphaFoldDB" id="A0A1E5IQH9"/>
<dbReference type="Proteomes" id="UP000095230">
    <property type="component" value="Unassembled WGS sequence"/>
</dbReference>
<protein>
    <submittedName>
        <fullName evidence="1">Uncharacterized protein</fullName>
    </submittedName>
</protein>
<gene>
    <name evidence="1" type="ORF">BEL05_10860</name>
</gene>
<name>A0A1E5IQH9_SHECO</name>
<dbReference type="OrthoDB" id="6270522at2"/>